<dbReference type="EMBL" id="CZAE01000019">
    <property type="protein sequence ID" value="CUP84510.1"/>
    <property type="molecule type" value="Genomic_DNA"/>
</dbReference>
<evidence type="ECO:0000313" key="1">
    <source>
        <dbReference type="EMBL" id="CUP84510.1"/>
    </source>
</evidence>
<proteinExistence type="predicted"/>
<accession>A0A6N2S177</accession>
<dbReference type="EMBL" id="CACRSZ010000022">
    <property type="protein sequence ID" value="VYS87037.1"/>
    <property type="molecule type" value="Genomic_DNA"/>
</dbReference>
<evidence type="ECO:0000313" key="2">
    <source>
        <dbReference type="EMBL" id="VYS87037.1"/>
    </source>
</evidence>
<sequence length="58" mass="6770">MIWETLTNRFAVSTSIQKDANSWDFFELNFSPTIYPPIICLKRLFSATCQKKEIPDNV</sequence>
<accession>A0A174RNG0</accession>
<protein>
    <submittedName>
        <fullName evidence="1">Uncharacterized protein</fullName>
    </submittedName>
</protein>
<evidence type="ECO:0000313" key="3">
    <source>
        <dbReference type="Proteomes" id="UP000095606"/>
    </source>
</evidence>
<organism evidence="1 3">
    <name type="scientific">Bacteroides faecis</name>
    <dbReference type="NCBI Taxonomy" id="674529"/>
    <lineage>
        <taxon>Bacteria</taxon>
        <taxon>Pseudomonadati</taxon>
        <taxon>Bacteroidota</taxon>
        <taxon>Bacteroidia</taxon>
        <taxon>Bacteroidales</taxon>
        <taxon>Bacteroidaceae</taxon>
        <taxon>Bacteroides</taxon>
    </lineage>
</organism>
<gene>
    <name evidence="2" type="ORF">BFLFYP10_00797</name>
    <name evidence="1" type="ORF">ERS852461_03517</name>
</gene>
<name>A0A174RNG0_9BACE</name>
<dbReference type="Proteomes" id="UP000095606">
    <property type="component" value="Unassembled WGS sequence"/>
</dbReference>
<reference evidence="2" key="2">
    <citation type="submission" date="2019-11" db="EMBL/GenBank/DDBJ databases">
        <authorList>
            <person name="Feng L."/>
        </authorList>
    </citation>
    <scope>NUCLEOTIDE SEQUENCE</scope>
    <source>
        <strain evidence="2">BfaecisLFYP10</strain>
    </source>
</reference>
<dbReference type="AlphaFoldDB" id="A0A174RNG0"/>
<reference evidence="1 3" key="1">
    <citation type="submission" date="2015-09" db="EMBL/GenBank/DDBJ databases">
        <authorList>
            <consortium name="Pathogen Informatics"/>
        </authorList>
    </citation>
    <scope>NUCLEOTIDE SEQUENCE [LARGE SCALE GENOMIC DNA]</scope>
    <source>
        <strain evidence="1 3">2789STDY5834846</strain>
    </source>
</reference>